<accession>A0ABU5RLM0</accession>
<name>A0ABU5RLM0_9PSEU</name>
<proteinExistence type="predicted"/>
<keyword evidence="3" id="KW-1185">Reference proteome</keyword>
<dbReference type="PANTHER" id="PTHR33164">
    <property type="entry name" value="TRANSCRIPTIONAL REGULATOR, MARR FAMILY"/>
    <property type="match status" value="1"/>
</dbReference>
<dbReference type="SUPFAM" id="SSF46785">
    <property type="entry name" value="Winged helix' DNA-binding domain"/>
    <property type="match status" value="1"/>
</dbReference>
<evidence type="ECO:0000313" key="2">
    <source>
        <dbReference type="EMBL" id="MEA5367083.1"/>
    </source>
</evidence>
<dbReference type="PANTHER" id="PTHR33164:SF106">
    <property type="entry name" value="TRANSCRIPTIONAL REGULATORY PROTEIN"/>
    <property type="match status" value="1"/>
</dbReference>
<feature type="domain" description="HTH marR-type" evidence="1">
    <location>
        <begin position="1"/>
        <end position="142"/>
    </location>
</feature>
<dbReference type="InterPro" id="IPR039422">
    <property type="entry name" value="MarR/SlyA-like"/>
</dbReference>
<protein>
    <submittedName>
        <fullName evidence="2">MarR family winged helix-turn-helix transcriptional regulator</fullName>
    </submittedName>
</protein>
<sequence length="155" mass="16337">MEDSSVALRVNLALRELLALAHDVQQALARRLGLGPTDVQALQHLAGGGPMGTVDLAHALKIRSASATVLVDRLEAAGHVRRGAHPSDRRRITLTVTEPARAEVRAALAPLVDAITRLTEGLEPDHAESVARFLGATTEILRSYAAGPAEPAGPR</sequence>
<dbReference type="Proteomes" id="UP001304298">
    <property type="component" value="Unassembled WGS sequence"/>
</dbReference>
<dbReference type="RefSeq" id="WP_323336788.1">
    <property type="nucleotide sequence ID" value="NZ_JAYFSI010000019.1"/>
</dbReference>
<evidence type="ECO:0000259" key="1">
    <source>
        <dbReference type="PROSITE" id="PS50995"/>
    </source>
</evidence>
<dbReference type="InterPro" id="IPR000835">
    <property type="entry name" value="HTH_MarR-typ"/>
</dbReference>
<dbReference type="PROSITE" id="PS50995">
    <property type="entry name" value="HTH_MARR_2"/>
    <property type="match status" value="1"/>
</dbReference>
<dbReference type="InterPro" id="IPR036390">
    <property type="entry name" value="WH_DNA-bd_sf"/>
</dbReference>
<dbReference type="Gene3D" id="1.10.10.10">
    <property type="entry name" value="Winged helix-like DNA-binding domain superfamily/Winged helix DNA-binding domain"/>
    <property type="match status" value="1"/>
</dbReference>
<dbReference type="Pfam" id="PF12802">
    <property type="entry name" value="MarR_2"/>
    <property type="match status" value="1"/>
</dbReference>
<dbReference type="SMART" id="SM00347">
    <property type="entry name" value="HTH_MARR"/>
    <property type="match status" value="1"/>
</dbReference>
<comment type="caution">
    <text evidence="2">The sequence shown here is derived from an EMBL/GenBank/DDBJ whole genome shotgun (WGS) entry which is preliminary data.</text>
</comment>
<gene>
    <name evidence="2" type="ORF">VA596_46655</name>
</gene>
<dbReference type="InterPro" id="IPR036388">
    <property type="entry name" value="WH-like_DNA-bd_sf"/>
</dbReference>
<reference evidence="2 3" key="1">
    <citation type="submission" date="2023-12" db="EMBL/GenBank/DDBJ databases">
        <title>Amycolatopsis sp. V23-08.</title>
        <authorList>
            <person name="Somphong A."/>
        </authorList>
    </citation>
    <scope>NUCLEOTIDE SEQUENCE [LARGE SCALE GENOMIC DNA]</scope>
    <source>
        <strain evidence="2 3">V23-08</strain>
    </source>
</reference>
<organism evidence="2 3">
    <name type="scientific">Amycolatopsis heterodermiae</name>
    <dbReference type="NCBI Taxonomy" id="3110235"/>
    <lineage>
        <taxon>Bacteria</taxon>
        <taxon>Bacillati</taxon>
        <taxon>Actinomycetota</taxon>
        <taxon>Actinomycetes</taxon>
        <taxon>Pseudonocardiales</taxon>
        <taxon>Pseudonocardiaceae</taxon>
        <taxon>Amycolatopsis</taxon>
    </lineage>
</organism>
<evidence type="ECO:0000313" key="3">
    <source>
        <dbReference type="Proteomes" id="UP001304298"/>
    </source>
</evidence>
<dbReference type="EMBL" id="JAYFSI010000019">
    <property type="protein sequence ID" value="MEA5367083.1"/>
    <property type="molecule type" value="Genomic_DNA"/>
</dbReference>